<evidence type="ECO:0000313" key="3">
    <source>
        <dbReference type="EMBL" id="APT93307.1"/>
    </source>
</evidence>
<keyword evidence="4" id="KW-1185">Reference proteome</keyword>
<dbReference type="KEGG" id="cpho:CPHO_10855"/>
<accession>A0A1L7D5G1</accession>
<dbReference type="Pfam" id="PF24553">
    <property type="entry name" value="Rv0428c_C"/>
    <property type="match status" value="1"/>
</dbReference>
<feature type="domain" description="Histone acetyltransferase Rv0428c-like C-terminal" evidence="2">
    <location>
        <begin position="77"/>
        <end position="156"/>
    </location>
</feature>
<proteinExistence type="predicted"/>
<evidence type="ECO:0000256" key="1">
    <source>
        <dbReference type="SAM" id="MobiDB-lite"/>
    </source>
</evidence>
<feature type="region of interest" description="Disordered" evidence="1">
    <location>
        <begin position="175"/>
        <end position="210"/>
    </location>
</feature>
<protein>
    <recommendedName>
        <fullName evidence="2">Histone acetyltransferase Rv0428c-like C-terminal domain-containing protein</fullName>
    </recommendedName>
</protein>
<reference evidence="3 4" key="1">
    <citation type="submission" date="2014-08" db="EMBL/GenBank/DDBJ databases">
        <title>Complete genome sequence of Corynebacterium phocae M408/89/1(T)(=DSM 44612(T)), isolated from the common seal (Phoca vitulina).</title>
        <authorList>
            <person name="Ruckert C."/>
            <person name="Albersmeier A."/>
            <person name="Winkler A."/>
            <person name="Kalinowski J."/>
        </authorList>
    </citation>
    <scope>NUCLEOTIDE SEQUENCE [LARGE SCALE GENOMIC DNA]</scope>
    <source>
        <strain evidence="3 4">M408/89/1</strain>
    </source>
</reference>
<feature type="compositionally biased region" description="Low complexity" evidence="1">
    <location>
        <begin position="176"/>
        <end position="200"/>
    </location>
</feature>
<dbReference type="STRING" id="161895.CPHO_10855"/>
<dbReference type="OrthoDB" id="9775595at2"/>
<dbReference type="RefSeq" id="WP_075735743.1">
    <property type="nucleotide sequence ID" value="NZ_CP009249.1"/>
</dbReference>
<name>A0A1L7D5G1_9CORY</name>
<dbReference type="Proteomes" id="UP000185491">
    <property type="component" value="Chromosome"/>
</dbReference>
<evidence type="ECO:0000259" key="2">
    <source>
        <dbReference type="Pfam" id="PF24553"/>
    </source>
</evidence>
<gene>
    <name evidence="3" type="ORF">CPHO_10855</name>
</gene>
<dbReference type="InterPro" id="IPR056935">
    <property type="entry name" value="Rv0428c-like_C"/>
</dbReference>
<dbReference type="AlphaFoldDB" id="A0A1L7D5G1"/>
<dbReference type="EMBL" id="CP009249">
    <property type="protein sequence ID" value="APT93307.1"/>
    <property type="molecule type" value="Genomic_DNA"/>
</dbReference>
<sequence length="267" mass="28513">MSSIFRSDAPSAGERVVVRRRYGEVTSDVIGHVLSLDPLVVRPQEVGGYPSALDAIEIPAEDIQIIKRLSPRMVRNSDIRAIEVASARANPAHPQAWSADSQWFMRAGADPCAIPLGRSAAFAPPPLAEITDFFRAAGLPVRLLLPERLGRAAEKFLDTGWELGPEEILVACKLDGQSSGQPGTSSGSRDSSGTHSTSGDSSGGRLGEDGAGKLWLEVSSHPTQSELTATLAWAQSRGATGAFARGLTLPGFSEHHRYRYATMPNSR</sequence>
<evidence type="ECO:0000313" key="4">
    <source>
        <dbReference type="Proteomes" id="UP000185491"/>
    </source>
</evidence>
<organism evidence="3 4">
    <name type="scientific">Corynebacterium phocae</name>
    <dbReference type="NCBI Taxonomy" id="161895"/>
    <lineage>
        <taxon>Bacteria</taxon>
        <taxon>Bacillati</taxon>
        <taxon>Actinomycetota</taxon>
        <taxon>Actinomycetes</taxon>
        <taxon>Mycobacteriales</taxon>
        <taxon>Corynebacteriaceae</taxon>
        <taxon>Corynebacterium</taxon>
    </lineage>
</organism>